<reference evidence="3" key="1">
    <citation type="journal article" date="2006" name="Proc. Natl. Acad. Sci. U.S.A.">
        <title>Genome analysis of the smallest free-living eukaryote Ostreococcus tauri unveils many unique features.</title>
        <authorList>
            <person name="Derelle E."/>
            <person name="Ferraz C."/>
            <person name="Rombauts S."/>
            <person name="Rouze P."/>
            <person name="Worden A.Z."/>
            <person name="Robbens S."/>
            <person name="Partensky F."/>
            <person name="Degroeve S."/>
            <person name="Echeynie S."/>
            <person name="Cooke R."/>
            <person name="Saeys Y."/>
            <person name="Wuyts J."/>
            <person name="Jabbari K."/>
            <person name="Bowler C."/>
            <person name="Panaud O."/>
            <person name="Piegu B."/>
            <person name="Ball S.G."/>
            <person name="Ral J.-P."/>
            <person name="Bouget F.-Y."/>
            <person name="Piganeau G."/>
            <person name="De Baets B."/>
            <person name="Picard A."/>
            <person name="Delseny M."/>
            <person name="Demaille J."/>
            <person name="Van de Peer Y."/>
            <person name="Moreau H."/>
        </authorList>
    </citation>
    <scope>NUCLEOTIDE SEQUENCE [LARGE SCALE GENOMIC DNA]</scope>
    <source>
        <strain evidence="3">OTTH 0595 / CCAP 157/2 / RCC745</strain>
    </source>
</reference>
<dbReference type="RefSeq" id="XP_003084449.1">
    <property type="nucleotide sequence ID" value="XM_003084401.1"/>
</dbReference>
<dbReference type="AlphaFoldDB" id="Q00RU9"/>
<accession>Q00RU9</accession>
<evidence type="ECO:0000313" key="3">
    <source>
        <dbReference type="Proteomes" id="UP000009170"/>
    </source>
</evidence>
<dbReference type="InParanoid" id="Q00RU9"/>
<dbReference type="PANTHER" id="PTHR47909:SF2">
    <property type="entry name" value="GPI INOSITOL-DEACYLASE"/>
    <property type="match status" value="1"/>
</dbReference>
<comment type="caution">
    <text evidence="2">The sequence shown here is derived from an EMBL/GenBank/DDBJ whole genome shotgun (WGS) entry which is preliminary data.</text>
</comment>
<reference evidence="2 3" key="2">
    <citation type="journal article" date="2014" name="BMC Genomics">
        <title>An improved genome of the model marine alga Ostreococcus tauri unfolds by assessing Illumina de novo assemblies.</title>
        <authorList>
            <person name="Blanc-Mathieu R."/>
            <person name="Verhelst B."/>
            <person name="Derelle E."/>
            <person name="Rombauts S."/>
            <person name="Bouget F.Y."/>
            <person name="Carre I."/>
            <person name="Chateau A."/>
            <person name="Eyre-Walker A."/>
            <person name="Grimsley N."/>
            <person name="Moreau H."/>
            <person name="Piegu B."/>
            <person name="Rivals E."/>
            <person name="Schackwitz W."/>
            <person name="Van de Peer Y."/>
            <person name="Piganeau G."/>
        </authorList>
    </citation>
    <scope>NUCLEOTIDE SEQUENCE [LARGE SCALE GENOMIC DNA]</scope>
    <source>
        <strain evidence="3">OTTH 0595 / CCAP 157/2 / RCC745</strain>
    </source>
</reference>
<dbReference type="GeneID" id="9838588"/>
<dbReference type="OrthoDB" id="348976at2759"/>
<dbReference type="FunCoup" id="Q00RU9">
    <property type="interactions" value="496"/>
</dbReference>
<dbReference type="OMA" id="CPAQFCV"/>
<organism evidence="2 3">
    <name type="scientific">Ostreococcus tauri</name>
    <name type="common">Marine green alga</name>
    <dbReference type="NCBI Taxonomy" id="70448"/>
    <lineage>
        <taxon>Eukaryota</taxon>
        <taxon>Viridiplantae</taxon>
        <taxon>Chlorophyta</taxon>
        <taxon>Mamiellophyceae</taxon>
        <taxon>Mamiellales</taxon>
        <taxon>Bathycoccaceae</taxon>
        <taxon>Ostreococcus</taxon>
    </lineage>
</organism>
<dbReference type="Proteomes" id="UP000009170">
    <property type="component" value="Unassembled WGS sequence"/>
</dbReference>
<protein>
    <submittedName>
        <fullName evidence="2">Uncharacterized protein</fullName>
    </submittedName>
</protein>
<name>Q00RU9_OSTTA</name>
<feature type="compositionally biased region" description="Basic and acidic residues" evidence="1">
    <location>
        <begin position="7"/>
        <end position="17"/>
    </location>
</feature>
<dbReference type="InterPro" id="IPR029058">
    <property type="entry name" value="AB_hydrolase_fold"/>
</dbReference>
<keyword evidence="3" id="KW-1185">Reference proteome</keyword>
<feature type="region of interest" description="Disordered" evidence="1">
    <location>
        <begin position="1"/>
        <end position="33"/>
    </location>
</feature>
<dbReference type="KEGG" id="ota:OT_ostta20g00695"/>
<evidence type="ECO:0000313" key="2">
    <source>
        <dbReference type="EMBL" id="CAL56717.1"/>
    </source>
</evidence>
<dbReference type="SUPFAM" id="SSF53474">
    <property type="entry name" value="alpha/beta-Hydrolases"/>
    <property type="match status" value="1"/>
</dbReference>
<evidence type="ECO:0000256" key="1">
    <source>
        <dbReference type="SAM" id="MobiDB-lite"/>
    </source>
</evidence>
<sequence>MRARTRVRPESTPERARGGGHTRASVSTASRRARRACARVTSTNASSRAKDKICILPGLGNASGDYDALAALFRARGHAVAIAPVSRVDWLRNAAGAVTAEYWRGTLAPRPFVDWYLERIERACGALDDERGDAIALVAHSAGGWLARVYVDAYATDARARSVGKLVTLGSPMKPVDASAPGVIDQTRGILNWVEENCRSAEAYETELGIEVTCVAGTYARGSEDVANVAAFGIGLGYKMVCGKADVEGDGITPCETAIMDGARGLILPGVYHTPLGSSTTSAKPRAWYGSEKIFNSWVRDVFGE</sequence>
<gene>
    <name evidence="2" type="ORF">OT_ostta20g00695</name>
</gene>
<dbReference type="PANTHER" id="PTHR47909">
    <property type="entry name" value="ALPHA/BETA-HYDROLASES SUPERFAMILY PROTEIN"/>
    <property type="match status" value="1"/>
</dbReference>
<dbReference type="EMBL" id="CAID01000020">
    <property type="protein sequence ID" value="CAL56717.1"/>
    <property type="molecule type" value="Genomic_DNA"/>
</dbReference>
<dbReference type="Gene3D" id="3.40.50.1820">
    <property type="entry name" value="alpha/beta hydrolase"/>
    <property type="match status" value="1"/>
</dbReference>
<proteinExistence type="predicted"/>